<evidence type="ECO:0000259" key="3">
    <source>
        <dbReference type="SMART" id="SM00903"/>
    </source>
</evidence>
<sequence>MSLDSKAFRGALGAFATGVTIVTTIDADGNDVGLTANSFNSVSLDPPLVLWSLAKTSLSLGAFSAAPHFAVHILAADQEALSNKFAKRGVDKFSGVDVQRGEGGIPLLTGCGARFQCRTAYQYDGGDHVIFVGEVLQFDHSQRVPLLFHGGRYAMPASPAIADEAVATECDEDLSHLVQRAYFHLLTPVRRERERLGISLQEHYMLSVLMAVSDRSVEEVDTVIAYTGIRATQALAEGLAARGLIEVFQPDGKRALRLTARGRECVTNLLAAAKAVEAEALRPFKREERNQLKSLLRELLSRAQTSADEHVTHHMTLLGQLFQDTGTITQHDS</sequence>
<dbReference type="InterPro" id="IPR012349">
    <property type="entry name" value="Split_barrel_FMN-bd"/>
</dbReference>
<dbReference type="InterPro" id="IPR036390">
    <property type="entry name" value="WH_DNA-bd_sf"/>
</dbReference>
<dbReference type="RefSeq" id="WP_380601470.1">
    <property type="nucleotide sequence ID" value="NZ_JBHSDU010000014.1"/>
</dbReference>
<evidence type="ECO:0000313" key="5">
    <source>
        <dbReference type="Proteomes" id="UP001595904"/>
    </source>
</evidence>
<dbReference type="Gene3D" id="2.30.110.10">
    <property type="entry name" value="Electron Transport, Fmn-binding Protein, Chain A"/>
    <property type="match status" value="1"/>
</dbReference>
<dbReference type="SUPFAM" id="SSF46785">
    <property type="entry name" value="Winged helix' DNA-binding domain"/>
    <property type="match status" value="1"/>
</dbReference>
<dbReference type="Gene3D" id="1.10.10.10">
    <property type="entry name" value="Winged helix-like DNA-binding domain superfamily/Winged helix DNA-binding domain"/>
    <property type="match status" value="1"/>
</dbReference>
<keyword evidence="2" id="KW-0560">Oxidoreductase</keyword>
<dbReference type="InterPro" id="IPR002563">
    <property type="entry name" value="Flavin_Rdtase-like_dom"/>
</dbReference>
<dbReference type="PANTHER" id="PTHR30466">
    <property type="entry name" value="FLAVIN REDUCTASE"/>
    <property type="match status" value="1"/>
</dbReference>
<dbReference type="Proteomes" id="UP001595904">
    <property type="component" value="Unassembled WGS sequence"/>
</dbReference>
<dbReference type="InterPro" id="IPR036388">
    <property type="entry name" value="WH-like_DNA-bd_sf"/>
</dbReference>
<dbReference type="InterPro" id="IPR050268">
    <property type="entry name" value="NADH-dep_flavin_reductase"/>
</dbReference>
<reference evidence="5" key="1">
    <citation type="journal article" date="2019" name="Int. J. Syst. Evol. Microbiol.">
        <title>The Global Catalogue of Microorganisms (GCM) 10K type strain sequencing project: providing services to taxonomists for standard genome sequencing and annotation.</title>
        <authorList>
            <consortium name="The Broad Institute Genomics Platform"/>
            <consortium name="The Broad Institute Genome Sequencing Center for Infectious Disease"/>
            <person name="Wu L."/>
            <person name="Ma J."/>
        </authorList>
    </citation>
    <scope>NUCLEOTIDE SEQUENCE [LARGE SCALE GENOMIC DNA]</scope>
    <source>
        <strain evidence="5">CGMCC 1.10759</strain>
    </source>
</reference>
<name>A0ABV8SXB4_9GAMM</name>
<evidence type="ECO:0000256" key="2">
    <source>
        <dbReference type="ARBA" id="ARBA00023002"/>
    </source>
</evidence>
<organism evidence="4 5">
    <name type="scientific">Steroidobacter flavus</name>
    <dbReference type="NCBI Taxonomy" id="1842136"/>
    <lineage>
        <taxon>Bacteria</taxon>
        <taxon>Pseudomonadati</taxon>
        <taxon>Pseudomonadota</taxon>
        <taxon>Gammaproteobacteria</taxon>
        <taxon>Steroidobacterales</taxon>
        <taxon>Steroidobacteraceae</taxon>
        <taxon>Steroidobacter</taxon>
    </lineage>
</organism>
<gene>
    <name evidence="4" type="ORF">ACFPN2_24430</name>
</gene>
<dbReference type="EMBL" id="JBHSDU010000014">
    <property type="protein sequence ID" value="MFC4312251.1"/>
    <property type="molecule type" value="Genomic_DNA"/>
</dbReference>
<dbReference type="SUPFAM" id="SSF50475">
    <property type="entry name" value="FMN-binding split barrel"/>
    <property type="match status" value="1"/>
</dbReference>
<evidence type="ECO:0000313" key="4">
    <source>
        <dbReference type="EMBL" id="MFC4312251.1"/>
    </source>
</evidence>
<dbReference type="SMART" id="SM00903">
    <property type="entry name" value="Flavin_Reduct"/>
    <property type="match status" value="1"/>
</dbReference>
<proteinExistence type="inferred from homology"/>
<protein>
    <submittedName>
        <fullName evidence="4">Flavin reductase</fullName>
    </submittedName>
</protein>
<feature type="domain" description="Flavin reductase like" evidence="3">
    <location>
        <begin position="12"/>
        <end position="155"/>
    </location>
</feature>
<dbReference type="Pfam" id="PF01613">
    <property type="entry name" value="Flavin_Reduct"/>
    <property type="match status" value="1"/>
</dbReference>
<comment type="similarity">
    <text evidence="1">Belongs to the non-flavoprotein flavin reductase family.</text>
</comment>
<comment type="caution">
    <text evidence="4">The sequence shown here is derived from an EMBL/GenBank/DDBJ whole genome shotgun (WGS) entry which is preliminary data.</text>
</comment>
<accession>A0ABV8SXB4</accession>
<keyword evidence="5" id="KW-1185">Reference proteome</keyword>
<dbReference type="PANTHER" id="PTHR30466:SF11">
    <property type="entry name" value="FLAVIN-DEPENDENT MONOOXYGENASE, REDUCTASE SUBUNIT HSAB"/>
    <property type="match status" value="1"/>
</dbReference>
<evidence type="ECO:0000256" key="1">
    <source>
        <dbReference type="ARBA" id="ARBA00008898"/>
    </source>
</evidence>